<keyword evidence="4" id="KW-1185">Reference proteome</keyword>
<dbReference type="Pfam" id="PF15984">
    <property type="entry name" value="Collagen_mid"/>
    <property type="match status" value="1"/>
</dbReference>
<dbReference type="AlphaFoldDB" id="A0A2N7X8K2"/>
<feature type="region of interest" description="Disordered" evidence="1">
    <location>
        <begin position="371"/>
        <end position="391"/>
    </location>
</feature>
<comment type="caution">
    <text evidence="3">The sequence shown here is derived from an EMBL/GenBank/DDBJ whole genome shotgun (WGS) entry which is preliminary data.</text>
</comment>
<evidence type="ECO:0000313" key="4">
    <source>
        <dbReference type="Proteomes" id="UP000235777"/>
    </source>
</evidence>
<gene>
    <name evidence="3" type="ORF">C0Z20_04610</name>
</gene>
<feature type="region of interest" description="Disordered" evidence="1">
    <location>
        <begin position="79"/>
        <end position="106"/>
    </location>
</feature>
<evidence type="ECO:0000313" key="3">
    <source>
        <dbReference type="EMBL" id="PMS38083.1"/>
    </source>
</evidence>
<feature type="region of interest" description="Disordered" evidence="1">
    <location>
        <begin position="1"/>
        <end position="35"/>
    </location>
</feature>
<feature type="domain" description="Bacterial collagen-like protein middle" evidence="2">
    <location>
        <begin position="125"/>
        <end position="323"/>
    </location>
</feature>
<evidence type="ECO:0000256" key="1">
    <source>
        <dbReference type="SAM" id="MobiDB-lite"/>
    </source>
</evidence>
<feature type="compositionally biased region" description="Low complexity" evidence="1">
    <location>
        <begin position="80"/>
        <end position="106"/>
    </location>
</feature>
<proteinExistence type="predicted"/>
<organism evidence="3 4">
    <name type="scientific">Trinickia symbiotica</name>
    <dbReference type="NCBI Taxonomy" id="863227"/>
    <lineage>
        <taxon>Bacteria</taxon>
        <taxon>Pseudomonadati</taxon>
        <taxon>Pseudomonadota</taxon>
        <taxon>Betaproteobacteria</taxon>
        <taxon>Burkholderiales</taxon>
        <taxon>Burkholderiaceae</taxon>
        <taxon>Trinickia</taxon>
    </lineage>
</organism>
<evidence type="ECO:0000259" key="2">
    <source>
        <dbReference type="Pfam" id="PF15984"/>
    </source>
</evidence>
<dbReference type="EMBL" id="PNYC01000002">
    <property type="protein sequence ID" value="PMS38083.1"/>
    <property type="molecule type" value="Genomic_DNA"/>
</dbReference>
<dbReference type="STRING" id="863227.GCA_000373005_00214"/>
<reference evidence="3 4" key="1">
    <citation type="submission" date="2018-01" db="EMBL/GenBank/DDBJ databases">
        <title>Whole genome analyses suggest that Burkholderia sensu lato contains two further novel genera in the rhizoxinica-symbiotica group Mycetohabitans gen. nov., and Trinickia gen. nov.: implications for the evolution of diazotrophy and nodulation in the Burkholderiaceae.</title>
        <authorList>
            <person name="Estrada-de los Santos P."/>
            <person name="Palmer M."/>
            <person name="Chavez-Ramirez B."/>
            <person name="Beukes C."/>
            <person name="Steenkamp E.T."/>
            <person name="Hirsch A.M."/>
            <person name="Manyaka P."/>
            <person name="Maluk M."/>
            <person name="Lafos M."/>
            <person name="Crook M."/>
            <person name="Gross E."/>
            <person name="Simon M.F."/>
            <person name="Bueno dos Reis Junior F."/>
            <person name="Poole P.S."/>
            <person name="Venter S.N."/>
            <person name="James E.K."/>
        </authorList>
    </citation>
    <scope>NUCLEOTIDE SEQUENCE [LARGE SCALE GENOMIC DNA]</scope>
    <source>
        <strain evidence="3 4">JPY 581</strain>
    </source>
</reference>
<dbReference type="Proteomes" id="UP000235777">
    <property type="component" value="Unassembled WGS sequence"/>
</dbReference>
<protein>
    <recommendedName>
        <fullName evidence="2">Bacterial collagen-like protein middle domain-containing protein</fullName>
    </recommendedName>
</protein>
<dbReference type="InterPro" id="IPR031929">
    <property type="entry name" value="CLP_mid"/>
</dbReference>
<name>A0A2N7X8K2_9BURK</name>
<sequence length="433" mass="40682">MAHPAFGGHEARKTKPAISPRAPNQATHAAADHEENIMFKPHRSFVRAARTKAWRAPLTAIAFACVLAACADDGTSLPASTGPSTNSNSGGGSQQTTNSQGTQGTVTTVGKTATDLGSTIAATTIPGVSPGVTQGLGNSVGATGSVIDSAANALASGLGQTGTVSDPVGTTAAGLGSTVSSTSGVIAGAAAAVDALGTGNLSALSPVTTPTAGALYTVANGVNAAGQILGSQLASPAIQQVTQPASGAITPLVITLGQTTQAVGTTTGLGAPTANLLGQIGGAVQAAGAQLSTATSPNLLGGDLGQLVTSVGQTVMNAGGLVDPQAPNGVAPIPGLITSLVGSSNTTVPAGTTSSTGTSASLPLLGSLLGSSSSGPRAVTSPIGGGSAGGSNPLGGLTSAVGSLTGSASGGGSNVGGVLGSLLGNGLPLGKLP</sequence>
<accession>A0A2N7X8K2</accession>